<dbReference type="InterPro" id="IPR016155">
    <property type="entry name" value="Mopterin_synth/thiamin_S_b"/>
</dbReference>
<dbReference type="InterPro" id="IPR003749">
    <property type="entry name" value="ThiS/MoaD-like"/>
</dbReference>
<proteinExistence type="inferred from homology"/>
<gene>
    <name evidence="6" type="primary">moaD</name>
    <name evidence="6" type="ORF">I41_20620</name>
</gene>
<dbReference type="RefSeq" id="WP_145432399.1">
    <property type="nucleotide sequence ID" value="NZ_CP036339.1"/>
</dbReference>
<reference evidence="6 7" key="1">
    <citation type="submission" date="2019-02" db="EMBL/GenBank/DDBJ databases">
        <title>Deep-cultivation of Planctomycetes and their phenomic and genomic characterization uncovers novel biology.</title>
        <authorList>
            <person name="Wiegand S."/>
            <person name="Jogler M."/>
            <person name="Boedeker C."/>
            <person name="Pinto D."/>
            <person name="Vollmers J."/>
            <person name="Rivas-Marin E."/>
            <person name="Kohn T."/>
            <person name="Peeters S.H."/>
            <person name="Heuer A."/>
            <person name="Rast P."/>
            <person name="Oberbeckmann S."/>
            <person name="Bunk B."/>
            <person name="Jeske O."/>
            <person name="Meyerdierks A."/>
            <person name="Storesund J.E."/>
            <person name="Kallscheuer N."/>
            <person name="Luecker S."/>
            <person name="Lage O.M."/>
            <person name="Pohl T."/>
            <person name="Merkel B.J."/>
            <person name="Hornburger P."/>
            <person name="Mueller R.-W."/>
            <person name="Bruemmer F."/>
            <person name="Labrenz M."/>
            <person name="Spormann A.M."/>
            <person name="Op den Camp H."/>
            <person name="Overmann J."/>
            <person name="Amann R."/>
            <person name="Jetten M.S.M."/>
            <person name="Mascher T."/>
            <person name="Medema M.H."/>
            <person name="Devos D.P."/>
            <person name="Kaster A.-K."/>
            <person name="Ovreas L."/>
            <person name="Rohde M."/>
            <person name="Galperin M.Y."/>
            <person name="Jogler C."/>
        </authorList>
    </citation>
    <scope>NUCLEOTIDE SEQUENCE [LARGE SCALE GENOMIC DNA]</scope>
    <source>
        <strain evidence="6 7">I41</strain>
    </source>
</reference>
<dbReference type="FunFam" id="3.10.20.30:FF:000010">
    <property type="entry name" value="Molybdopterin synthase sulfur carrier subunit"/>
    <property type="match status" value="1"/>
</dbReference>
<evidence type="ECO:0000313" key="6">
    <source>
        <dbReference type="EMBL" id="QDT72877.1"/>
    </source>
</evidence>
<dbReference type="UniPathway" id="UPA00344"/>
<dbReference type="CDD" id="cd00754">
    <property type="entry name" value="Ubl_MoaD"/>
    <property type="match status" value="1"/>
</dbReference>
<dbReference type="GO" id="GO:1990133">
    <property type="term" value="C:molybdopterin adenylyltransferase complex"/>
    <property type="evidence" value="ECO:0007669"/>
    <property type="project" value="TreeGrafter"/>
</dbReference>
<dbReference type="GO" id="GO:0000166">
    <property type="term" value="F:nucleotide binding"/>
    <property type="evidence" value="ECO:0007669"/>
    <property type="project" value="UniProtKB-KW"/>
</dbReference>
<dbReference type="InterPro" id="IPR012675">
    <property type="entry name" value="Beta-grasp_dom_sf"/>
</dbReference>
<evidence type="ECO:0000256" key="1">
    <source>
        <dbReference type="ARBA" id="ARBA00005046"/>
    </source>
</evidence>
<dbReference type="Proteomes" id="UP000317909">
    <property type="component" value="Chromosome"/>
</dbReference>
<evidence type="ECO:0000256" key="4">
    <source>
        <dbReference type="ARBA" id="ARBA00024200"/>
    </source>
</evidence>
<dbReference type="InterPro" id="IPR044672">
    <property type="entry name" value="MOCS2A"/>
</dbReference>
<keyword evidence="3" id="KW-0501">Molybdenum cofactor biosynthesis</keyword>
<evidence type="ECO:0000256" key="2">
    <source>
        <dbReference type="ARBA" id="ARBA00022741"/>
    </source>
</evidence>
<comment type="pathway">
    <text evidence="1">Cofactor biosynthesis; molybdopterin biosynthesis.</text>
</comment>
<evidence type="ECO:0000256" key="5">
    <source>
        <dbReference type="ARBA" id="ARBA00024247"/>
    </source>
</evidence>
<dbReference type="PANTHER" id="PTHR33359:SF1">
    <property type="entry name" value="MOLYBDOPTERIN SYNTHASE SULFUR CARRIER SUBUNIT"/>
    <property type="match status" value="1"/>
</dbReference>
<keyword evidence="2" id="KW-0547">Nucleotide-binding</keyword>
<keyword evidence="7" id="KW-1185">Reference proteome</keyword>
<evidence type="ECO:0000313" key="7">
    <source>
        <dbReference type="Proteomes" id="UP000317909"/>
    </source>
</evidence>
<dbReference type="KEGG" id="llh:I41_20620"/>
<evidence type="ECO:0000256" key="3">
    <source>
        <dbReference type="ARBA" id="ARBA00023150"/>
    </source>
</evidence>
<dbReference type="AlphaFoldDB" id="A0A517TWY3"/>
<dbReference type="EMBL" id="CP036339">
    <property type="protein sequence ID" value="QDT72877.1"/>
    <property type="molecule type" value="Genomic_DNA"/>
</dbReference>
<dbReference type="OrthoDB" id="7066694at2"/>
<dbReference type="Gene3D" id="3.10.20.30">
    <property type="match status" value="1"/>
</dbReference>
<dbReference type="PANTHER" id="PTHR33359">
    <property type="entry name" value="MOLYBDOPTERIN SYNTHASE SULFUR CARRIER SUBUNIT"/>
    <property type="match status" value="1"/>
</dbReference>
<dbReference type="SUPFAM" id="SSF54285">
    <property type="entry name" value="MoaD/ThiS"/>
    <property type="match status" value="1"/>
</dbReference>
<organism evidence="6 7">
    <name type="scientific">Lacipirellula limnantheis</name>
    <dbReference type="NCBI Taxonomy" id="2528024"/>
    <lineage>
        <taxon>Bacteria</taxon>
        <taxon>Pseudomonadati</taxon>
        <taxon>Planctomycetota</taxon>
        <taxon>Planctomycetia</taxon>
        <taxon>Pirellulales</taxon>
        <taxon>Lacipirellulaceae</taxon>
        <taxon>Lacipirellula</taxon>
    </lineage>
</organism>
<name>A0A517TWY3_9BACT</name>
<sequence length="81" mass="8377">MKLTVKLFAAARELVGGDQMELTLPADASIGQLRMALIAAAPQLASLAARSLIAVNEEYASDTTRLRQGDVAALIPPVSGG</sequence>
<accession>A0A517TWY3</accession>
<protein>
    <recommendedName>
        <fullName evidence="5">Molybdopterin synthase sulfur carrier subunit</fullName>
    </recommendedName>
</protein>
<dbReference type="GO" id="GO:0006777">
    <property type="term" value="P:Mo-molybdopterin cofactor biosynthetic process"/>
    <property type="evidence" value="ECO:0007669"/>
    <property type="project" value="UniProtKB-KW"/>
</dbReference>
<comment type="similarity">
    <text evidence="4">Belongs to the MoaD family.</text>
</comment>
<dbReference type="Pfam" id="PF02597">
    <property type="entry name" value="ThiS"/>
    <property type="match status" value="1"/>
</dbReference>